<dbReference type="GO" id="GO:0007098">
    <property type="term" value="P:centrosome cycle"/>
    <property type="evidence" value="ECO:0007669"/>
    <property type="project" value="TreeGrafter"/>
</dbReference>
<evidence type="ECO:0000256" key="8">
    <source>
        <dbReference type="ARBA" id="ARBA00023212"/>
    </source>
</evidence>
<keyword evidence="8" id="KW-0206">Cytoskeleton</keyword>
<evidence type="ECO:0000313" key="11">
    <source>
        <dbReference type="EMBL" id="NWX43836.1"/>
    </source>
</evidence>
<keyword evidence="7 10" id="KW-0175">Coiled coil</keyword>
<dbReference type="GO" id="GO:0005819">
    <property type="term" value="C:spindle"/>
    <property type="evidence" value="ECO:0007669"/>
    <property type="project" value="UniProtKB-SubCell"/>
</dbReference>
<evidence type="ECO:0000256" key="5">
    <source>
        <dbReference type="ARBA" id="ARBA00022701"/>
    </source>
</evidence>
<evidence type="ECO:0000313" key="12">
    <source>
        <dbReference type="Proteomes" id="UP000516988"/>
    </source>
</evidence>
<evidence type="ECO:0000256" key="10">
    <source>
        <dbReference type="SAM" id="Coils"/>
    </source>
</evidence>
<evidence type="ECO:0000256" key="3">
    <source>
        <dbReference type="ARBA" id="ARBA00022490"/>
    </source>
</evidence>
<dbReference type="PANTHER" id="PTHR31570:SF1">
    <property type="entry name" value="HAUS AUGMIN-LIKE COMPLEX SUBUNIT 1"/>
    <property type="match status" value="1"/>
</dbReference>
<evidence type="ECO:0000256" key="1">
    <source>
        <dbReference type="ARBA" id="ARBA00004186"/>
    </source>
</evidence>
<keyword evidence="4" id="KW-0132">Cell division</keyword>
<dbReference type="OrthoDB" id="5372507at2759"/>
<evidence type="ECO:0000256" key="6">
    <source>
        <dbReference type="ARBA" id="ARBA00022776"/>
    </source>
</evidence>
<keyword evidence="5" id="KW-0493">Microtubule</keyword>
<keyword evidence="12" id="KW-1185">Reference proteome</keyword>
<comment type="similarity">
    <text evidence="2">Belongs to the HAUS1 family.</text>
</comment>
<dbReference type="EMBL" id="VZSC01007203">
    <property type="protein sequence ID" value="NWX43836.1"/>
    <property type="molecule type" value="Genomic_DNA"/>
</dbReference>
<protein>
    <submittedName>
        <fullName evidence="11">HAUS1 protein</fullName>
    </submittedName>
</protein>
<feature type="non-terminal residue" evidence="11">
    <location>
        <position position="191"/>
    </location>
</feature>
<sequence length="191" mass="21942">QVTLWLKKIYGNQPIPQYEVNARTVDILYNLVECNEARDRDVSLLIEDMKQKATEYEAEANYLKGLLTESLDLSLASLSSEGTNYLDVLVDSAMILETKDTSLTSFFCAINDMTSELYATESENREMELESKSIRKKLTAALKLEKQLEEDLKKTEELLEVEKAKADRQTQNLKFLRRKFEDLKISIKAAE</sequence>
<dbReference type="PRINTS" id="PR02087">
    <property type="entry name" value="HAUSAUGMINL1"/>
</dbReference>
<dbReference type="Pfam" id="PF25762">
    <property type="entry name" value="HAUS1"/>
    <property type="match status" value="1"/>
</dbReference>
<gene>
    <name evidence="11" type="primary">Haus1</name>
    <name evidence="11" type="ORF">STECAR_R11422</name>
</gene>
<feature type="coiled-coil region" evidence="10">
    <location>
        <begin position="110"/>
        <end position="186"/>
    </location>
</feature>
<dbReference type="AlphaFoldDB" id="A0A7K6WAW7"/>
<organism evidence="11 12">
    <name type="scientific">Steatornis caripensis</name>
    <name type="common">Oilbird</name>
    <dbReference type="NCBI Taxonomy" id="48435"/>
    <lineage>
        <taxon>Eukaryota</taxon>
        <taxon>Metazoa</taxon>
        <taxon>Chordata</taxon>
        <taxon>Craniata</taxon>
        <taxon>Vertebrata</taxon>
        <taxon>Euteleostomi</taxon>
        <taxon>Archelosauria</taxon>
        <taxon>Archosauria</taxon>
        <taxon>Dinosauria</taxon>
        <taxon>Saurischia</taxon>
        <taxon>Theropoda</taxon>
        <taxon>Coelurosauria</taxon>
        <taxon>Aves</taxon>
        <taxon>Neognathae</taxon>
        <taxon>Neoaves</taxon>
        <taxon>Strisores</taxon>
        <taxon>Caprimulgiformes</taxon>
        <taxon>Steatornithidae</taxon>
        <taxon>Steatornis</taxon>
    </lineage>
</organism>
<dbReference type="InterPro" id="IPR026243">
    <property type="entry name" value="HAUS1"/>
</dbReference>
<dbReference type="GO" id="GO:0070652">
    <property type="term" value="C:HAUS complex"/>
    <property type="evidence" value="ECO:0007669"/>
    <property type="project" value="InterPro"/>
</dbReference>
<comment type="caution">
    <text evidence="11">The sequence shown here is derived from an EMBL/GenBank/DDBJ whole genome shotgun (WGS) entry which is preliminary data.</text>
</comment>
<dbReference type="GO" id="GO:0005829">
    <property type="term" value="C:cytosol"/>
    <property type="evidence" value="ECO:0007669"/>
    <property type="project" value="TreeGrafter"/>
</dbReference>
<feature type="non-terminal residue" evidence="11">
    <location>
        <position position="1"/>
    </location>
</feature>
<name>A0A7K6WAW7_STECA</name>
<proteinExistence type="inferred from homology"/>
<keyword evidence="9" id="KW-0131">Cell cycle</keyword>
<comment type="subcellular location">
    <subcellularLocation>
        <location evidence="1">Cytoplasm</location>
        <location evidence="1">Cytoskeleton</location>
        <location evidence="1">Spindle</location>
    </subcellularLocation>
</comment>
<keyword evidence="6" id="KW-0498">Mitosis</keyword>
<dbReference type="PANTHER" id="PTHR31570">
    <property type="entry name" value="HAUS AUGMIN-LIKE COMPLEX SUBUNIT 1"/>
    <property type="match status" value="1"/>
</dbReference>
<evidence type="ECO:0000256" key="4">
    <source>
        <dbReference type="ARBA" id="ARBA00022618"/>
    </source>
</evidence>
<dbReference type="Proteomes" id="UP000516988">
    <property type="component" value="Unassembled WGS sequence"/>
</dbReference>
<evidence type="ECO:0000256" key="2">
    <source>
        <dbReference type="ARBA" id="ARBA00005479"/>
    </source>
</evidence>
<dbReference type="GO" id="GO:0051301">
    <property type="term" value="P:cell division"/>
    <property type="evidence" value="ECO:0007669"/>
    <property type="project" value="UniProtKB-KW"/>
</dbReference>
<dbReference type="GO" id="GO:0051225">
    <property type="term" value="P:spindle assembly"/>
    <property type="evidence" value="ECO:0007669"/>
    <property type="project" value="InterPro"/>
</dbReference>
<reference evidence="11 12" key="1">
    <citation type="submission" date="2019-09" db="EMBL/GenBank/DDBJ databases">
        <title>Bird 10,000 Genomes (B10K) Project - Family phase.</title>
        <authorList>
            <person name="Zhang G."/>
        </authorList>
    </citation>
    <scope>NUCLEOTIDE SEQUENCE [LARGE SCALE GENOMIC DNA]</scope>
    <source>
        <strain evidence="11">OUT-0004</strain>
    </source>
</reference>
<keyword evidence="3" id="KW-0963">Cytoplasm</keyword>
<accession>A0A7K6WAW7</accession>
<dbReference type="GO" id="GO:0005874">
    <property type="term" value="C:microtubule"/>
    <property type="evidence" value="ECO:0007669"/>
    <property type="project" value="UniProtKB-KW"/>
</dbReference>
<evidence type="ECO:0000256" key="7">
    <source>
        <dbReference type="ARBA" id="ARBA00023054"/>
    </source>
</evidence>
<evidence type="ECO:0000256" key="9">
    <source>
        <dbReference type="ARBA" id="ARBA00023306"/>
    </source>
</evidence>